<dbReference type="EMBL" id="CP098400">
    <property type="protein sequence ID" value="URW79229.1"/>
    <property type="molecule type" value="Genomic_DNA"/>
</dbReference>
<dbReference type="PROSITE" id="PS51379">
    <property type="entry name" value="4FE4S_FER_2"/>
    <property type="match status" value="2"/>
</dbReference>
<feature type="domain" description="4Fe-4S ferredoxin-type" evidence="4">
    <location>
        <begin position="6"/>
        <end position="35"/>
    </location>
</feature>
<dbReference type="GO" id="GO:0051536">
    <property type="term" value="F:iron-sulfur cluster binding"/>
    <property type="evidence" value="ECO:0007669"/>
    <property type="project" value="UniProtKB-KW"/>
</dbReference>
<organism evidence="5 6">
    <name type="scientific">Xiashengella succiniciproducens</name>
    <dbReference type="NCBI Taxonomy" id="2949635"/>
    <lineage>
        <taxon>Bacteria</taxon>
        <taxon>Pseudomonadati</taxon>
        <taxon>Bacteroidota</taxon>
        <taxon>Bacteroidia</taxon>
        <taxon>Marinilabiliales</taxon>
        <taxon>Marinilabiliaceae</taxon>
        <taxon>Xiashengella</taxon>
    </lineage>
</organism>
<dbReference type="InterPro" id="IPR017896">
    <property type="entry name" value="4Fe4S_Fe-S-bd"/>
</dbReference>
<sequence length="78" mass="8397">MAKVQGAIEVDRDSCKGCSLCVEACPTNVIRLADEVNSKGYNFAYMHDPDACNGCTNCAMVCPDSCLTVYRVRLADAV</sequence>
<keyword evidence="1" id="KW-0479">Metal-binding</keyword>
<keyword evidence="2" id="KW-0408">Iron</keyword>
<dbReference type="SUPFAM" id="SSF54862">
    <property type="entry name" value="4Fe-4S ferredoxins"/>
    <property type="match status" value="1"/>
</dbReference>
<dbReference type="Proteomes" id="UP001056426">
    <property type="component" value="Chromosome"/>
</dbReference>
<keyword evidence="3" id="KW-0411">Iron-sulfur</keyword>
<evidence type="ECO:0000256" key="2">
    <source>
        <dbReference type="ARBA" id="ARBA00023004"/>
    </source>
</evidence>
<keyword evidence="6" id="KW-1185">Reference proteome</keyword>
<evidence type="ECO:0000256" key="3">
    <source>
        <dbReference type="ARBA" id="ARBA00023014"/>
    </source>
</evidence>
<feature type="domain" description="4Fe-4S ferredoxin-type" evidence="4">
    <location>
        <begin position="43"/>
        <end position="72"/>
    </location>
</feature>
<dbReference type="RefSeq" id="WP_250722948.1">
    <property type="nucleotide sequence ID" value="NZ_CP098400.1"/>
</dbReference>
<protein>
    <submittedName>
        <fullName evidence="5">4Fe-4S binding protein</fullName>
    </submittedName>
</protein>
<name>A0A9J6ZND8_9BACT</name>
<dbReference type="AlphaFoldDB" id="A0A9J6ZND8"/>
<reference evidence="5" key="2">
    <citation type="submission" date="2022-06" db="EMBL/GenBank/DDBJ databases">
        <title>Xiashengella guii gen. nov. sp. nov., a bacterium isolated form anaerobic digestion tank.</title>
        <authorList>
            <person name="Huang H."/>
        </authorList>
    </citation>
    <scope>NUCLEOTIDE SEQUENCE</scope>
    <source>
        <strain evidence="5">Ai-910</strain>
    </source>
</reference>
<evidence type="ECO:0000313" key="6">
    <source>
        <dbReference type="Proteomes" id="UP001056426"/>
    </source>
</evidence>
<dbReference type="PANTHER" id="PTHR43122:SF2">
    <property type="entry name" value="FERREDOXIN SUBUNIT OF PYRUVATE:FLAVODOXIN OXIDOREDUCTASE"/>
    <property type="match status" value="1"/>
</dbReference>
<dbReference type="Pfam" id="PF12838">
    <property type="entry name" value="Fer4_7"/>
    <property type="match status" value="1"/>
</dbReference>
<dbReference type="KEGG" id="alkq:M9189_10225"/>
<evidence type="ECO:0000259" key="4">
    <source>
        <dbReference type="PROSITE" id="PS51379"/>
    </source>
</evidence>
<proteinExistence type="predicted"/>
<evidence type="ECO:0000256" key="1">
    <source>
        <dbReference type="ARBA" id="ARBA00022723"/>
    </source>
</evidence>
<gene>
    <name evidence="5" type="ORF">M9189_10225</name>
</gene>
<dbReference type="GO" id="GO:0046872">
    <property type="term" value="F:metal ion binding"/>
    <property type="evidence" value="ECO:0007669"/>
    <property type="project" value="UniProtKB-KW"/>
</dbReference>
<accession>A0A9J6ZND8</accession>
<dbReference type="InterPro" id="IPR017900">
    <property type="entry name" value="4Fe4S_Fe_S_CS"/>
</dbReference>
<evidence type="ECO:0000313" key="5">
    <source>
        <dbReference type="EMBL" id="URW79229.1"/>
    </source>
</evidence>
<dbReference type="PANTHER" id="PTHR43122">
    <property type="entry name" value="FERREDOXIN SUBUNIT OF PYRUVATE:FLAVODOXIN OXIDOREDUCTASE-RELATED"/>
    <property type="match status" value="1"/>
</dbReference>
<dbReference type="Gene3D" id="3.30.70.20">
    <property type="match status" value="1"/>
</dbReference>
<dbReference type="PROSITE" id="PS00198">
    <property type="entry name" value="4FE4S_FER_1"/>
    <property type="match status" value="2"/>
</dbReference>
<reference evidence="5" key="1">
    <citation type="submission" date="2022-05" db="EMBL/GenBank/DDBJ databases">
        <authorList>
            <person name="Sun X."/>
        </authorList>
    </citation>
    <scope>NUCLEOTIDE SEQUENCE</scope>
    <source>
        <strain evidence="5">Ai-910</strain>
    </source>
</reference>